<feature type="region of interest" description="Disordered" evidence="1">
    <location>
        <begin position="149"/>
        <end position="239"/>
    </location>
</feature>
<dbReference type="InterPro" id="IPR025961">
    <property type="entry name" value="Metal_resist"/>
</dbReference>
<feature type="compositionally biased region" description="Pro residues" evidence="1">
    <location>
        <begin position="189"/>
        <end position="198"/>
    </location>
</feature>
<dbReference type="EMBL" id="CP022110">
    <property type="protein sequence ID" value="ASG19598.1"/>
    <property type="molecule type" value="Genomic_DNA"/>
</dbReference>
<evidence type="ECO:0000313" key="2">
    <source>
        <dbReference type="EMBL" id="ASG19598.1"/>
    </source>
</evidence>
<feature type="compositionally biased region" description="Low complexity" evidence="1">
    <location>
        <begin position="225"/>
        <end position="239"/>
    </location>
</feature>
<dbReference type="AlphaFoldDB" id="A0A248JNF1"/>
<organism evidence="2 3">
    <name type="scientific">Nitrospirillum viridazoti CBAmc</name>
    <dbReference type="NCBI Taxonomy" id="1441467"/>
    <lineage>
        <taxon>Bacteria</taxon>
        <taxon>Pseudomonadati</taxon>
        <taxon>Pseudomonadota</taxon>
        <taxon>Alphaproteobacteria</taxon>
        <taxon>Rhodospirillales</taxon>
        <taxon>Azospirillaceae</taxon>
        <taxon>Nitrospirillum</taxon>
        <taxon>Nitrospirillum viridazoti</taxon>
    </lineage>
</organism>
<feature type="compositionally biased region" description="Basic and acidic residues" evidence="1">
    <location>
        <begin position="157"/>
        <end position="170"/>
    </location>
</feature>
<accession>A0A248JNF1</accession>
<protein>
    <recommendedName>
        <fullName evidence="4">Periplasmic heavy metal sensor</fullName>
    </recommendedName>
</protein>
<evidence type="ECO:0000313" key="3">
    <source>
        <dbReference type="Proteomes" id="UP000197153"/>
    </source>
</evidence>
<sequence>MSVFSSRWRGPLLIASVGVNLFLAGTFVPHLLRHHEVGPERGPAPGLNYRPRPLSDILPPADAELLQKAMAPDRADFQALEKQARESWAEIQPLLAADPFDAQAFAAALRKVADSRRAFEASRQSALVEALSRMSPEGRRKLSEMKAPFILGGMHGPRPDGRGPDGRGPDGHGPGGQGWPDGRFDHPPFPDGPPPPPDEGPDGPGPTGSPAANPAVTPHNDGGIPLTPRAPTATPVTPH</sequence>
<dbReference type="Pfam" id="PF13801">
    <property type="entry name" value="Metal_resist"/>
    <property type="match status" value="1"/>
</dbReference>
<reference evidence="2 3" key="1">
    <citation type="submission" date="2017-06" db="EMBL/GenBank/DDBJ databases">
        <title>Complete genome sequence of Nitrospirillum amazonense strain CBAmC, an endophytic nitrogen-fixing and plant growth-promoting bacterium, isolated from sugarcane.</title>
        <authorList>
            <person name="Schwab S."/>
            <person name="dos Santos Teixeira K.R."/>
            <person name="Simoes Araujo J.L."/>
            <person name="Soares Vidal M."/>
            <person name="Borges de Freitas H.R."/>
            <person name="Rivello Crivelaro A.L."/>
            <person name="Bueno de Camargo Nunes A."/>
            <person name="dos Santos C.M."/>
            <person name="Palmeira da Silva Rosa D."/>
            <person name="da Silva Padilha D."/>
            <person name="da Silva E."/>
            <person name="Araujo Terra L."/>
            <person name="Soares Mendes V."/>
            <person name="Farinelli L."/>
            <person name="Magalhaes Cruz L."/>
            <person name="Baldani J.I."/>
        </authorList>
    </citation>
    <scope>NUCLEOTIDE SEQUENCE [LARGE SCALE GENOMIC DNA]</scope>
    <source>
        <strain evidence="2 3">CBAmC</strain>
    </source>
</reference>
<keyword evidence="3" id="KW-1185">Reference proteome</keyword>
<evidence type="ECO:0008006" key="4">
    <source>
        <dbReference type="Google" id="ProtNLM"/>
    </source>
</evidence>
<proteinExistence type="predicted"/>
<evidence type="ECO:0000256" key="1">
    <source>
        <dbReference type="SAM" id="MobiDB-lite"/>
    </source>
</evidence>
<dbReference type="KEGG" id="nao:Y958_01235"/>
<dbReference type="Proteomes" id="UP000197153">
    <property type="component" value="Chromosome 1"/>
</dbReference>
<gene>
    <name evidence="2" type="ORF">Y958_01235</name>
</gene>
<name>A0A248JNF1_9PROT</name>
<dbReference type="RefSeq" id="WP_088870590.1">
    <property type="nucleotide sequence ID" value="NZ_CP022110.1"/>
</dbReference>